<dbReference type="AlphaFoldDB" id="A0A2T4U5C8"/>
<accession>A0A2T4U5C8</accession>
<dbReference type="EMBL" id="PZJJ01000016">
    <property type="protein sequence ID" value="PTL38600.1"/>
    <property type="molecule type" value="Genomic_DNA"/>
</dbReference>
<dbReference type="Proteomes" id="UP000240509">
    <property type="component" value="Unassembled WGS sequence"/>
</dbReference>
<dbReference type="PANTHER" id="PTHR11280:SF5">
    <property type="entry name" value="GLUCOSAMINE-6-PHOSPHATE ISOMERASE"/>
    <property type="match status" value="1"/>
</dbReference>
<protein>
    <recommendedName>
        <fullName evidence="3">Glucosamine/galactosamine-6-phosphate isomerase domain-containing protein</fullName>
    </recommendedName>
</protein>
<keyword evidence="2" id="KW-1185">Reference proteome</keyword>
<dbReference type="RefSeq" id="WP_107585165.1">
    <property type="nucleotide sequence ID" value="NZ_PZJJ01000016.1"/>
</dbReference>
<organism evidence="1 2">
    <name type="scientific">Alkalicoccus saliphilus</name>
    <dbReference type="NCBI Taxonomy" id="200989"/>
    <lineage>
        <taxon>Bacteria</taxon>
        <taxon>Bacillati</taxon>
        <taxon>Bacillota</taxon>
        <taxon>Bacilli</taxon>
        <taxon>Bacillales</taxon>
        <taxon>Bacillaceae</taxon>
        <taxon>Alkalicoccus</taxon>
    </lineage>
</organism>
<dbReference type="InterPro" id="IPR037171">
    <property type="entry name" value="NagB/RpiA_transferase-like"/>
</dbReference>
<gene>
    <name evidence="1" type="ORF">C6Y45_10465</name>
</gene>
<evidence type="ECO:0000313" key="2">
    <source>
        <dbReference type="Proteomes" id="UP000240509"/>
    </source>
</evidence>
<dbReference type="Gene3D" id="3.40.50.1360">
    <property type="match status" value="1"/>
</dbReference>
<dbReference type="GO" id="GO:0004342">
    <property type="term" value="F:glucosamine-6-phosphate deaminase activity"/>
    <property type="evidence" value="ECO:0007669"/>
    <property type="project" value="InterPro"/>
</dbReference>
<comment type="caution">
    <text evidence="1">The sequence shown here is derived from an EMBL/GenBank/DDBJ whole genome shotgun (WGS) entry which is preliminary data.</text>
</comment>
<evidence type="ECO:0008006" key="3">
    <source>
        <dbReference type="Google" id="ProtNLM"/>
    </source>
</evidence>
<reference evidence="1 2" key="1">
    <citation type="submission" date="2018-03" db="EMBL/GenBank/DDBJ databases">
        <title>Alkalicoccus saliphilus sp. nov., isolated from a mineral pool.</title>
        <authorList>
            <person name="Zhao B."/>
        </authorList>
    </citation>
    <scope>NUCLEOTIDE SEQUENCE [LARGE SCALE GENOMIC DNA]</scope>
    <source>
        <strain evidence="1 2">6AG</strain>
    </source>
</reference>
<dbReference type="GO" id="GO:0005737">
    <property type="term" value="C:cytoplasm"/>
    <property type="evidence" value="ECO:0007669"/>
    <property type="project" value="TreeGrafter"/>
</dbReference>
<evidence type="ECO:0000313" key="1">
    <source>
        <dbReference type="EMBL" id="PTL38600.1"/>
    </source>
</evidence>
<dbReference type="GO" id="GO:0006046">
    <property type="term" value="P:N-acetylglucosamine catabolic process"/>
    <property type="evidence" value="ECO:0007669"/>
    <property type="project" value="TreeGrafter"/>
</dbReference>
<dbReference type="SUPFAM" id="SSF100950">
    <property type="entry name" value="NagB/RpiA/CoA transferase-like"/>
    <property type="match status" value="1"/>
</dbReference>
<dbReference type="OrthoDB" id="9791139at2"/>
<dbReference type="GO" id="GO:0019262">
    <property type="term" value="P:N-acetylneuraminate catabolic process"/>
    <property type="evidence" value="ECO:0007669"/>
    <property type="project" value="TreeGrafter"/>
</dbReference>
<dbReference type="GO" id="GO:0006043">
    <property type="term" value="P:glucosamine catabolic process"/>
    <property type="evidence" value="ECO:0007669"/>
    <property type="project" value="TreeGrafter"/>
</dbReference>
<dbReference type="InterPro" id="IPR004547">
    <property type="entry name" value="Glucosamine6P_isomerase"/>
</dbReference>
<name>A0A2T4U5C8_9BACI</name>
<dbReference type="GO" id="GO:0042802">
    <property type="term" value="F:identical protein binding"/>
    <property type="evidence" value="ECO:0007669"/>
    <property type="project" value="TreeGrafter"/>
</dbReference>
<dbReference type="PANTHER" id="PTHR11280">
    <property type="entry name" value="GLUCOSAMINE-6-PHOSPHATE ISOMERASE"/>
    <property type="match status" value="1"/>
</dbReference>
<proteinExistence type="predicted"/>
<sequence>MLGIGENGHIGFNEPGSVLDGKTSEVPLVSSTIKANSRFFEKEEDVPKKLSPWVLVLFPKRGKFCSLLLKKQSTRRKVHAGRPRNEFLSGFIILTMFYRLQIQKQTSKNANDFNYPLIWKICVDLG</sequence>